<dbReference type="Proteomes" id="UP000008983">
    <property type="component" value="Unassembled WGS sequence"/>
</dbReference>
<dbReference type="SMART" id="SM00028">
    <property type="entry name" value="TPR"/>
    <property type="match status" value="5"/>
</dbReference>
<accession>G0R5Y7</accession>
<evidence type="ECO:0000313" key="5">
    <source>
        <dbReference type="EMBL" id="EGR27111.1"/>
    </source>
</evidence>
<dbReference type="InParanoid" id="G0R5Y7"/>
<keyword evidence="6" id="KW-1185">Reference proteome</keyword>
<organism evidence="5 6">
    <name type="scientific">Ichthyophthirius multifiliis</name>
    <name type="common">White spot disease agent</name>
    <name type="synonym">Ich</name>
    <dbReference type="NCBI Taxonomy" id="5932"/>
    <lineage>
        <taxon>Eukaryota</taxon>
        <taxon>Sar</taxon>
        <taxon>Alveolata</taxon>
        <taxon>Ciliophora</taxon>
        <taxon>Intramacronucleata</taxon>
        <taxon>Oligohymenophorea</taxon>
        <taxon>Hymenostomatida</taxon>
        <taxon>Ophryoglenina</taxon>
        <taxon>Ichthyophthirius</taxon>
    </lineage>
</organism>
<protein>
    <recommendedName>
        <fullName evidence="7">Tetratricopeptide repeat protein</fullName>
    </recommendedName>
</protein>
<proteinExistence type="inferred from homology"/>
<evidence type="ECO:0000256" key="3">
    <source>
        <dbReference type="PROSITE-ProRule" id="PRU00339"/>
    </source>
</evidence>
<evidence type="ECO:0000256" key="1">
    <source>
        <dbReference type="ARBA" id="ARBA00022803"/>
    </source>
</evidence>
<evidence type="ECO:0008006" key="7">
    <source>
        <dbReference type="Google" id="ProtNLM"/>
    </source>
</evidence>
<dbReference type="RefSeq" id="XP_004023995.1">
    <property type="nucleotide sequence ID" value="XM_004023946.1"/>
</dbReference>
<dbReference type="PROSITE" id="PS50005">
    <property type="entry name" value="TPR"/>
    <property type="match status" value="2"/>
</dbReference>
<dbReference type="PANTHER" id="PTHR12558:SF13">
    <property type="entry name" value="CELL DIVISION CYCLE PROTEIN 27 HOMOLOG"/>
    <property type="match status" value="1"/>
</dbReference>
<feature type="repeat" description="TPR" evidence="3">
    <location>
        <begin position="182"/>
        <end position="215"/>
    </location>
</feature>
<dbReference type="OrthoDB" id="312531at2759"/>
<dbReference type="Gene3D" id="1.25.40.10">
    <property type="entry name" value="Tetratricopeptide repeat domain"/>
    <property type="match status" value="1"/>
</dbReference>
<evidence type="ECO:0000256" key="4">
    <source>
        <dbReference type="SAM" id="MobiDB-lite"/>
    </source>
</evidence>
<dbReference type="PANTHER" id="PTHR12558">
    <property type="entry name" value="CELL DIVISION CYCLE 16,23,27"/>
    <property type="match status" value="1"/>
</dbReference>
<gene>
    <name evidence="5" type="ORF">IMG5_201330</name>
</gene>
<dbReference type="STRING" id="857967.G0R5Y7"/>
<evidence type="ECO:0000313" key="6">
    <source>
        <dbReference type="Proteomes" id="UP000008983"/>
    </source>
</evidence>
<dbReference type="Pfam" id="PF13181">
    <property type="entry name" value="TPR_8"/>
    <property type="match status" value="1"/>
</dbReference>
<evidence type="ECO:0000256" key="2">
    <source>
        <dbReference type="ARBA" id="ARBA00038210"/>
    </source>
</evidence>
<feature type="compositionally biased region" description="Low complexity" evidence="4">
    <location>
        <begin position="423"/>
        <end position="433"/>
    </location>
</feature>
<dbReference type="InterPro" id="IPR011990">
    <property type="entry name" value="TPR-like_helical_dom_sf"/>
</dbReference>
<feature type="repeat" description="TPR" evidence="3">
    <location>
        <begin position="115"/>
        <end position="148"/>
    </location>
</feature>
<comment type="similarity">
    <text evidence="2">Belongs to the APC3/CDC27 family.</text>
</comment>
<sequence>MSINIQQIYIELLQRKYIIAIQNLQNYFLNILNFKDEKNIFSVQKSIEILCNSGLQLEYAKEMEEAFMCYQKAKQLESSNINALKCLSWLLFQKKCYRESMDSIQRAYQQNNKDFEVLLIMAKNYDQQNQVKQALEYFIKAIQVNDKSYICWCYLGITFFKLNMMKDAFTCFNKSYKLENNIEVLFNIGLLFEIGKSYIEALNIYKQIIMVCPDDYMVVRKKINIERNALNQNQEPLNKKQLNKLKMNLREPPYKPTVKLWLEELDDQGKQKLQEQENQQIQQINNSQQLKQKFSFDPKQTQQQNDNKDIYDSQFNTPGLIAQTPNYKLLGESFAKKIVDVKTHKESLYRNVLDFHKNSFDDIFTRNRNNSISMLIQHSNMKNEEYTHYNYLDDQELIYNFQTENKKNSILYRKNSEDNRIRNNSNASNTNTSPLQKSGNQKGDKSPEFENNLQEKPIKKTKTSINNQQIKSNKNLEFCNKNLIFNKLGIKKQN</sequence>
<feature type="region of interest" description="Disordered" evidence="4">
    <location>
        <begin position="414"/>
        <end position="467"/>
    </location>
</feature>
<reference evidence="5 6" key="1">
    <citation type="submission" date="2011-07" db="EMBL/GenBank/DDBJ databases">
        <authorList>
            <person name="Coyne R."/>
            <person name="Brami D."/>
            <person name="Johnson J."/>
            <person name="Hostetler J."/>
            <person name="Hannick L."/>
            <person name="Clark T."/>
            <person name="Cassidy-Hanley D."/>
            <person name="Inman J."/>
        </authorList>
    </citation>
    <scope>NUCLEOTIDE SEQUENCE [LARGE SCALE GENOMIC DNA]</scope>
    <source>
        <strain evidence="5 6">G5</strain>
    </source>
</reference>
<dbReference type="AlphaFoldDB" id="G0R5Y7"/>
<dbReference type="EMBL" id="GL984387">
    <property type="protein sequence ID" value="EGR27111.1"/>
    <property type="molecule type" value="Genomic_DNA"/>
</dbReference>
<dbReference type="InterPro" id="IPR019734">
    <property type="entry name" value="TPR_rpt"/>
</dbReference>
<keyword evidence="1 3" id="KW-0802">TPR repeat</keyword>
<name>G0R5Y7_ICHMU</name>
<dbReference type="SUPFAM" id="SSF48452">
    <property type="entry name" value="TPR-like"/>
    <property type="match status" value="1"/>
</dbReference>
<dbReference type="GeneID" id="14903167"/>